<dbReference type="Pfam" id="PF24918">
    <property type="entry name" value="NET2A_C"/>
    <property type="match status" value="1"/>
</dbReference>
<gene>
    <name evidence="5" type="ORF">ARALYDRAFT_475432</name>
</gene>
<dbReference type="Pfam" id="PF09133">
    <property type="entry name" value="SANTA"/>
    <property type="match status" value="1"/>
</dbReference>
<feature type="region of interest" description="Disordered" evidence="3">
    <location>
        <begin position="1083"/>
        <end position="1103"/>
    </location>
</feature>
<evidence type="ECO:0000313" key="6">
    <source>
        <dbReference type="Proteomes" id="UP000008694"/>
    </source>
</evidence>
<dbReference type="Pfam" id="PF25014">
    <property type="entry name" value="NET2A"/>
    <property type="match status" value="1"/>
</dbReference>
<sequence length="1287" mass="146002">MTTTRSKFQSLSARRFTPLPEPNPSPRTFSKTLPEPNSSPGTNGTFRTPFPLSLITPIKTLKSITLSDWWLKKKSKGLSITGFESNGGSGVRLFSSGTISKRHESTTLEAIDGITISINGFINRSRSLENGVSNEVCNRFRLGFPYDWEDYNVEEEEEKKNVVDISFDDIPVNRYQDLYCLEGCLKDKILDDVVSSLRDLVCQIFDKECEKSRIGGDDGESLVSRVVGVKTRGMLRRREEYEASIGKGVATISGERAVTTRRYELSTEFSFNEKFGFLALMDIRMCIEIQIWIQPKFLNLRVRMVTAFCGTGEVRYYSALSSSSSSSLVQQKRCCREQRAMRIHGGGQVISVQSNPNGSNTIFRVEYTLKIIDEDGDTFAKRAEMYYRKRPEIVNFVEEAFRSYRALAERYDHLSRELQSANRTIATAFPEHVQFPLEDDSDENEDYEGNPRKPPKHLHLIPKGINIPEVPDIPKKKDFRSQSMMLSRKGPAGLKRTVSSAQAKREAAIVRSGLSKEEGLEEIDKLQKGILALQTEKEFVRSSYEQSYERYWDLENEVTEMQKSVCNLQDEFGLGASIDDSDARTLMASTALSSCKDTLAKLEEKQRKSVEEAEIEKGRITTAKERFYALRNKFEKPESDVLDEVVRTDEEEEKEADDVVQESIYESEREDSSENLTVVKLAEKIDDLVHRVVSLETNASSHTALVKTLRSETDELHEHIRGLEEDKAALVSDSTVMKQRITVLEDELRNVRKLFQKVEDQNKNLQSQFKVANRTVDDLSGKIQDVKMDEDVEGAGIFQELAVVSGSEDSRDDLKSISTETEMRSSVEKTKKDVIVVKESEDSERAQEEKSEMKDSFALSETASTCFGTEAEDLVTEDEDEETPNWRQLLPDGMEDREKVLLDEYTSVLRDYREVKRKLGDVEKKNREGFFELALQLRELKNAVAYKDAEIQSLRQKLSSPGKDSPHQVERNNQLEHEQVHHESVSISPTSNFSVSTTPHHQLGDMKRTPGRTKSTEVRVKFADVDDSPRTKIPTVEDKVRADIDAVLEENLEFWLRFSTSVHQIQKYQTTVQDLKSELSKLRIESKQQHESPRSSSNTAVASEAKPIYRHLREIRTELQLWLENSAVLKDELQGRYASLANIQEEIARVTAQSGGNKVSDSEISGYQAAKFHGEILNMKQENKRVSTELQSGLDRVRALKTEVEKILSKLEEDLGISSATEARTTQSKSSSSGRPRIPLRSFLFGVKLKKNRQQKQSSSSLFSCVSPSPGLQKQSSYNRPPGKLPE</sequence>
<feature type="compositionally biased region" description="Acidic residues" evidence="3">
    <location>
        <begin position="649"/>
        <end position="660"/>
    </location>
</feature>
<evidence type="ECO:0000313" key="5">
    <source>
        <dbReference type="EMBL" id="EFH62968.1"/>
    </source>
</evidence>
<feature type="region of interest" description="Disordered" evidence="3">
    <location>
        <begin position="1250"/>
        <end position="1287"/>
    </location>
</feature>
<dbReference type="STRING" id="81972.D7KY97"/>
<feature type="region of interest" description="Disordered" evidence="3">
    <location>
        <begin position="1"/>
        <end position="48"/>
    </location>
</feature>
<feature type="region of interest" description="Disordered" evidence="3">
    <location>
        <begin position="976"/>
        <end position="1016"/>
    </location>
</feature>
<feature type="coiled-coil region" evidence="2">
    <location>
        <begin position="397"/>
        <end position="424"/>
    </location>
</feature>
<feature type="compositionally biased region" description="Basic and acidic residues" evidence="3">
    <location>
        <begin position="1083"/>
        <end position="1093"/>
    </location>
</feature>
<organism evidence="6">
    <name type="scientific">Arabidopsis lyrata subsp. lyrata</name>
    <name type="common">Lyre-leaved rock-cress</name>
    <dbReference type="NCBI Taxonomy" id="81972"/>
    <lineage>
        <taxon>Eukaryota</taxon>
        <taxon>Viridiplantae</taxon>
        <taxon>Streptophyta</taxon>
        <taxon>Embryophyta</taxon>
        <taxon>Tracheophyta</taxon>
        <taxon>Spermatophyta</taxon>
        <taxon>Magnoliopsida</taxon>
        <taxon>eudicotyledons</taxon>
        <taxon>Gunneridae</taxon>
        <taxon>Pentapetalae</taxon>
        <taxon>rosids</taxon>
        <taxon>malvids</taxon>
        <taxon>Brassicales</taxon>
        <taxon>Brassicaceae</taxon>
        <taxon>Camelineae</taxon>
        <taxon>Arabidopsis</taxon>
    </lineage>
</organism>
<evidence type="ECO:0000256" key="1">
    <source>
        <dbReference type="ARBA" id="ARBA00023054"/>
    </source>
</evidence>
<feature type="compositionally biased region" description="Polar residues" evidence="3">
    <location>
        <begin position="985"/>
        <end position="1000"/>
    </location>
</feature>
<feature type="compositionally biased region" description="Acidic residues" evidence="3">
    <location>
        <begin position="437"/>
        <end position="448"/>
    </location>
</feature>
<dbReference type="eggNOG" id="ENOG502QQVH">
    <property type="taxonomic scope" value="Eukaryota"/>
</dbReference>
<keyword evidence="6" id="KW-1185">Reference proteome</keyword>
<dbReference type="Proteomes" id="UP000008694">
    <property type="component" value="Unassembled WGS sequence"/>
</dbReference>
<dbReference type="InterPro" id="IPR056888">
    <property type="entry name" value="NET2A-D/KIP1-like_dom"/>
</dbReference>
<dbReference type="InterPro" id="IPR011684">
    <property type="entry name" value="NAB"/>
</dbReference>
<feature type="compositionally biased region" description="Polar residues" evidence="3">
    <location>
        <begin position="26"/>
        <end position="46"/>
    </location>
</feature>
<dbReference type="InterPro" id="IPR056889">
    <property type="entry name" value="NET2A-D/KIP1-like_C"/>
</dbReference>
<feature type="coiled-coil region" evidence="2">
    <location>
        <begin position="706"/>
        <end position="782"/>
    </location>
</feature>
<dbReference type="HOGENOM" id="CLU_004324_0_0_1"/>
<evidence type="ECO:0000259" key="4">
    <source>
        <dbReference type="PROSITE" id="PS51774"/>
    </source>
</evidence>
<dbReference type="InterPro" id="IPR015216">
    <property type="entry name" value="SANTA"/>
</dbReference>
<feature type="compositionally biased region" description="Polar residues" evidence="3">
    <location>
        <begin position="1270"/>
        <end position="1279"/>
    </location>
</feature>
<proteinExistence type="predicted"/>
<feature type="domain" description="NAB" evidence="4">
    <location>
        <begin position="321"/>
        <end position="418"/>
    </location>
</feature>
<dbReference type="PANTHER" id="PTHR31631">
    <property type="entry name" value="PROTEIN NETWORKED 2D"/>
    <property type="match status" value="1"/>
</dbReference>
<feature type="compositionally biased region" description="Low complexity" evidence="3">
    <location>
        <begin position="1255"/>
        <end position="1269"/>
    </location>
</feature>
<accession>D7KY97</accession>
<feature type="compositionally biased region" description="Basic and acidic residues" evidence="3">
    <location>
        <begin position="1002"/>
        <end position="1016"/>
    </location>
</feature>
<protein>
    <submittedName>
        <fullName evidence="5">EMB1674</fullName>
    </submittedName>
</protein>
<feature type="compositionally biased region" description="Polar residues" evidence="3">
    <location>
        <begin position="1"/>
        <end position="12"/>
    </location>
</feature>
<name>D7KY97_ARALL</name>
<dbReference type="Pfam" id="PF07765">
    <property type="entry name" value="KIP1"/>
    <property type="match status" value="1"/>
</dbReference>
<dbReference type="Gramene" id="fgenesh2_kg.2__562__AT1G58210.1">
    <property type="protein sequence ID" value="fgenesh2_kg.2__562__AT1G58210.1"/>
    <property type="gene ID" value="fgenesh2_kg.2__562__AT1G58210.1"/>
</dbReference>
<feature type="region of interest" description="Disordered" evidence="3">
    <location>
        <begin position="648"/>
        <end position="669"/>
    </location>
</feature>
<dbReference type="PANTHER" id="PTHR31631:SF18">
    <property type="entry name" value="PROTEIN NETWORKED 2A"/>
    <property type="match status" value="1"/>
</dbReference>
<keyword evidence="1 2" id="KW-0175">Coiled coil</keyword>
<evidence type="ECO:0000256" key="2">
    <source>
        <dbReference type="SAM" id="Coils"/>
    </source>
</evidence>
<dbReference type="PROSITE" id="PS51774">
    <property type="entry name" value="NAB"/>
    <property type="match status" value="1"/>
</dbReference>
<dbReference type="GO" id="GO:0051015">
    <property type="term" value="F:actin filament binding"/>
    <property type="evidence" value="ECO:0007669"/>
    <property type="project" value="EnsemblPlants"/>
</dbReference>
<dbReference type="GO" id="GO:0005886">
    <property type="term" value="C:plasma membrane"/>
    <property type="evidence" value="ECO:0007669"/>
    <property type="project" value="EnsemblPlants"/>
</dbReference>
<reference evidence="6" key="1">
    <citation type="journal article" date="2011" name="Nat. Genet.">
        <title>The Arabidopsis lyrata genome sequence and the basis of rapid genome size change.</title>
        <authorList>
            <person name="Hu T.T."/>
            <person name="Pattyn P."/>
            <person name="Bakker E.G."/>
            <person name="Cao J."/>
            <person name="Cheng J.-F."/>
            <person name="Clark R.M."/>
            <person name="Fahlgren N."/>
            <person name="Fawcett J.A."/>
            <person name="Grimwood J."/>
            <person name="Gundlach H."/>
            <person name="Haberer G."/>
            <person name="Hollister J.D."/>
            <person name="Ossowski S."/>
            <person name="Ottilar R.P."/>
            <person name="Salamov A.A."/>
            <person name="Schneeberger K."/>
            <person name="Spannagl M."/>
            <person name="Wang X."/>
            <person name="Yang L."/>
            <person name="Nasrallah M.E."/>
            <person name="Bergelson J."/>
            <person name="Carrington J.C."/>
            <person name="Gaut B.S."/>
            <person name="Schmutz J."/>
            <person name="Mayer K.F.X."/>
            <person name="Van de Peer Y."/>
            <person name="Grigoriev I.V."/>
            <person name="Nordborg M."/>
            <person name="Weigel D."/>
            <person name="Guo Y.-L."/>
        </authorList>
    </citation>
    <scope>NUCLEOTIDE SEQUENCE [LARGE SCALE GENOMIC DNA]</scope>
    <source>
        <strain evidence="6">cv. MN47</strain>
    </source>
</reference>
<evidence type="ECO:0000256" key="3">
    <source>
        <dbReference type="SAM" id="MobiDB-lite"/>
    </source>
</evidence>
<dbReference type="EMBL" id="GL348714">
    <property type="protein sequence ID" value="EFH62968.1"/>
    <property type="molecule type" value="Genomic_DNA"/>
</dbReference>
<feature type="region of interest" description="Disordered" evidence="3">
    <location>
        <begin position="435"/>
        <end position="459"/>
    </location>
</feature>